<protein>
    <submittedName>
        <fullName evidence="1">Uncharacterized protein</fullName>
    </submittedName>
</protein>
<evidence type="ECO:0000313" key="1">
    <source>
        <dbReference type="EMBL" id="KAG4304386.1"/>
    </source>
</evidence>
<organism evidence="1 2">
    <name type="scientific">Pneumocystis oryctolagi</name>
    <dbReference type="NCBI Taxonomy" id="42067"/>
    <lineage>
        <taxon>Eukaryota</taxon>
        <taxon>Fungi</taxon>
        <taxon>Dikarya</taxon>
        <taxon>Ascomycota</taxon>
        <taxon>Taphrinomycotina</taxon>
        <taxon>Pneumocystomycetes</taxon>
        <taxon>Pneumocystaceae</taxon>
        <taxon>Pneumocystis</taxon>
    </lineage>
</organism>
<keyword evidence="2" id="KW-1185">Reference proteome</keyword>
<reference evidence="1 2" key="1">
    <citation type="journal article" date="2021" name="Commun. Biol.">
        <title>Genomic insights into the host specific adaptation of the Pneumocystis genus.</title>
        <authorList>
            <person name="Cisse O.H."/>
            <person name="Ma L."/>
            <person name="Dekker J.P."/>
            <person name="Khil P.P."/>
            <person name="Youn J.-H."/>
            <person name="Brenchley J.M."/>
            <person name="Blair R."/>
            <person name="Pahar B."/>
            <person name="Chabe M."/>
            <person name="Van Rompay K.K.A."/>
            <person name="Keesler R."/>
            <person name="Sukura A."/>
            <person name="Hirsch V."/>
            <person name="Kutty G."/>
            <person name="Liu Y."/>
            <person name="Peng L."/>
            <person name="Chen J."/>
            <person name="Song J."/>
            <person name="Weissenbacher-Lang C."/>
            <person name="Xu J."/>
            <person name="Upham N.S."/>
            <person name="Stajich J.E."/>
            <person name="Cuomo C.A."/>
            <person name="Cushion M.T."/>
            <person name="Kovacs J.A."/>
        </authorList>
    </citation>
    <scope>NUCLEOTIDE SEQUENCE [LARGE SCALE GENOMIC DNA]</scope>
    <source>
        <strain evidence="1 2">RABM</strain>
    </source>
</reference>
<proteinExistence type="predicted"/>
<name>A0ACB7C9X5_9ASCO</name>
<dbReference type="EMBL" id="JABTEG010000008">
    <property type="protein sequence ID" value="KAG4304386.1"/>
    <property type="molecule type" value="Genomic_DNA"/>
</dbReference>
<accession>A0ACB7C9X5</accession>
<comment type="caution">
    <text evidence="1">The sequence shown here is derived from an EMBL/GenBank/DDBJ whole genome shotgun (WGS) entry which is preliminary data.</text>
</comment>
<dbReference type="Proteomes" id="UP000768646">
    <property type="component" value="Unassembled WGS sequence"/>
</dbReference>
<evidence type="ECO:0000313" key="2">
    <source>
        <dbReference type="Proteomes" id="UP000768646"/>
    </source>
</evidence>
<sequence length="294" mass="33405">MEERWMMTGMAVSWDLKKLLQNPVRFGPRFVEPQSCWETFYTPVNTLEPENGRLPETHPVPSAQTKGALSSSNESSEAVSSCKLPMIRPSTVLFSSDQLLLRWTSIRPPAPGLINVGNTCYLNSVLQVLSHVPPFVQYLLSGHHSSQCRMDACVFCRMEQHMAQCYPADGSRFIHAFKPLQIVSALKWISKRFQPYRQEDAHEFLRCLLGEMQRSCIYVYKHLDFASQETTVIYKIFGGYLRQEVKCLRCGDVSDTYPVYLDLSLDLMGSSLEEALAIQMVCVLRRCKGKACGL</sequence>
<gene>
    <name evidence="1" type="ORF">PORY_002096</name>
</gene>